<sequence>MAKRTPKRNLSLPLVDADTCACCGTPLPSGQGYDVPHIGAVGPVCATKFGALGELITWVNGRNVTDVSSQEAWRVGSRLIYTLKNIGFKVQVIDGVLQVGKLERKKKDAAKSYKRRRAELIRDLQLAQTLFDEKGEQLPLQGVA</sequence>
<comment type="caution">
    <text evidence="1">The sequence shown here is derived from an EMBL/GenBank/DDBJ whole genome shotgun (WGS) entry which is preliminary data.</text>
</comment>
<dbReference type="EMBL" id="WQLB01000034">
    <property type="protein sequence ID" value="MVN88798.1"/>
    <property type="molecule type" value="Genomic_DNA"/>
</dbReference>
<name>A0A7C9LN92_9DEIO</name>
<keyword evidence="2" id="KW-1185">Reference proteome</keyword>
<dbReference type="Proteomes" id="UP000483286">
    <property type="component" value="Unassembled WGS sequence"/>
</dbReference>
<gene>
    <name evidence="1" type="ORF">GO986_18830</name>
</gene>
<dbReference type="RefSeq" id="WP_157460934.1">
    <property type="nucleotide sequence ID" value="NZ_WQLB01000034.1"/>
</dbReference>
<evidence type="ECO:0000313" key="1">
    <source>
        <dbReference type="EMBL" id="MVN88798.1"/>
    </source>
</evidence>
<reference evidence="1 2" key="1">
    <citation type="submission" date="2019-12" db="EMBL/GenBank/DDBJ databases">
        <title>Deinococcus sp. HMF7620 Genome sequencing and assembly.</title>
        <authorList>
            <person name="Kang H."/>
            <person name="Kim H."/>
            <person name="Joh K."/>
        </authorList>
    </citation>
    <scope>NUCLEOTIDE SEQUENCE [LARGE SCALE GENOMIC DNA]</scope>
    <source>
        <strain evidence="1 2">HMF7620</strain>
    </source>
</reference>
<accession>A0A7C9LN92</accession>
<protein>
    <submittedName>
        <fullName evidence="1">Uncharacterized protein</fullName>
    </submittedName>
</protein>
<proteinExistence type="predicted"/>
<evidence type="ECO:0000313" key="2">
    <source>
        <dbReference type="Proteomes" id="UP000483286"/>
    </source>
</evidence>
<dbReference type="AlphaFoldDB" id="A0A7C9LN92"/>
<organism evidence="1 2">
    <name type="scientific">Deinococcus arboris</name>
    <dbReference type="NCBI Taxonomy" id="2682977"/>
    <lineage>
        <taxon>Bacteria</taxon>
        <taxon>Thermotogati</taxon>
        <taxon>Deinococcota</taxon>
        <taxon>Deinococci</taxon>
        <taxon>Deinococcales</taxon>
        <taxon>Deinococcaceae</taxon>
        <taxon>Deinococcus</taxon>
    </lineage>
</organism>